<organism evidence="1 2">
    <name type="scientific">Hydrogenophaga taeniospiralis CCUG 15921</name>
    <dbReference type="NCBI Taxonomy" id="1281780"/>
    <lineage>
        <taxon>Bacteria</taxon>
        <taxon>Pseudomonadati</taxon>
        <taxon>Pseudomonadota</taxon>
        <taxon>Betaproteobacteria</taxon>
        <taxon>Burkholderiales</taxon>
        <taxon>Comamonadaceae</taxon>
        <taxon>Hydrogenophaga</taxon>
    </lineage>
</organism>
<dbReference type="OrthoDB" id="8756642at2"/>
<accession>A0A9X4NT94</accession>
<keyword evidence="2" id="KW-1185">Reference proteome</keyword>
<dbReference type="AlphaFoldDB" id="A0A9X4NT94"/>
<dbReference type="Proteomes" id="UP001152876">
    <property type="component" value="Unassembled WGS sequence"/>
</dbReference>
<sequence length="263" mass="27264">MTRLHTEYQRLYLPPGVGVDDTAPPRFIDSDGRTRTMVLALGHPADWASLSPVWRGVQADLALPAPAIAVNGVDAFELWFSLAQPVSVAEAAAFLQGLRQRYLPELAPKRLRTLPAGAGDAPPAAWIPALQAATGQWSAFVAPDLAAVFGDDPSLDFQPGNDAQAELLSRLVSTPLDAFQTALALLRPAAQPAATTAVPASGAAASPQATPSATHAALAGPYQDPQRFLLDVMNDPTVALSLRIEAAKALLPHGAPGAPAGAA</sequence>
<name>A0A9X4NT94_9BURK</name>
<comment type="caution">
    <text evidence="1">The sequence shown here is derived from an EMBL/GenBank/DDBJ whole genome shotgun (WGS) entry which is preliminary data.</text>
</comment>
<dbReference type="EMBL" id="AOGK01000008">
    <property type="protein sequence ID" value="MDG5975816.1"/>
    <property type="molecule type" value="Genomic_DNA"/>
</dbReference>
<dbReference type="RefSeq" id="WP_068166832.1">
    <property type="nucleotide sequence ID" value="NZ_AOGK01000008.1"/>
</dbReference>
<reference evidence="1" key="1">
    <citation type="submission" date="2013-01" db="EMBL/GenBank/DDBJ databases">
        <title>Genome draft of Hydrogenophaga taeniospiralis 2K1.</title>
        <authorList>
            <person name="Gomila M."/>
            <person name="Lalucat J."/>
        </authorList>
    </citation>
    <scope>NUCLEOTIDE SEQUENCE</scope>
    <source>
        <strain evidence="1">CCUG 15921</strain>
    </source>
</reference>
<evidence type="ECO:0000313" key="2">
    <source>
        <dbReference type="Proteomes" id="UP001152876"/>
    </source>
</evidence>
<protein>
    <submittedName>
        <fullName evidence="1">Uncharacterized protein</fullName>
    </submittedName>
</protein>
<gene>
    <name evidence="1" type="ORF">H010_11161</name>
</gene>
<proteinExistence type="predicted"/>
<evidence type="ECO:0000313" key="1">
    <source>
        <dbReference type="EMBL" id="MDG5975816.1"/>
    </source>
</evidence>